<keyword evidence="2" id="KW-1185">Reference proteome</keyword>
<dbReference type="InterPro" id="IPR024562">
    <property type="entry name" value="YqhG"/>
</dbReference>
<accession>W7YPB4</accession>
<dbReference type="EMBL" id="BAVZ01000001">
    <property type="protein sequence ID" value="GAF06526.1"/>
    <property type="molecule type" value="Genomic_DNA"/>
</dbReference>
<protein>
    <submittedName>
        <fullName evidence="1">Uncharacterized protein</fullName>
    </submittedName>
</protein>
<dbReference type="OrthoDB" id="2433584at2"/>
<comment type="caution">
    <text evidence="1">The sequence shown here is derived from an EMBL/GenBank/DDBJ whole genome shotgun (WGS) entry which is preliminary data.</text>
</comment>
<dbReference type="AlphaFoldDB" id="W7YPB4"/>
<name>W7YPB4_9BACL</name>
<dbReference type="STRING" id="1236976.JCM16418_485"/>
<dbReference type="Proteomes" id="UP000019364">
    <property type="component" value="Unassembled WGS sequence"/>
</dbReference>
<reference evidence="1 2" key="1">
    <citation type="journal article" date="2014" name="Genome Announc.">
        <title>Draft Genome Sequence of Paenibacillus pini JCM 16418T, Isolated from the Rhizosphere of Pine Tree.</title>
        <authorList>
            <person name="Yuki M."/>
            <person name="Oshima K."/>
            <person name="Suda W."/>
            <person name="Oshida Y."/>
            <person name="Kitamura K."/>
            <person name="Iida Y."/>
            <person name="Hattori M."/>
            <person name="Ohkuma M."/>
        </authorList>
    </citation>
    <scope>NUCLEOTIDE SEQUENCE [LARGE SCALE GENOMIC DNA]</scope>
    <source>
        <strain evidence="1 2">JCM 16418</strain>
    </source>
</reference>
<organism evidence="1 2">
    <name type="scientific">Paenibacillus pini JCM 16418</name>
    <dbReference type="NCBI Taxonomy" id="1236976"/>
    <lineage>
        <taxon>Bacteria</taxon>
        <taxon>Bacillati</taxon>
        <taxon>Bacillota</taxon>
        <taxon>Bacilli</taxon>
        <taxon>Bacillales</taxon>
        <taxon>Paenibacillaceae</taxon>
        <taxon>Paenibacillus</taxon>
    </lineage>
</organism>
<proteinExistence type="predicted"/>
<evidence type="ECO:0000313" key="1">
    <source>
        <dbReference type="EMBL" id="GAF06526.1"/>
    </source>
</evidence>
<sequence>MSLTVEQVQQQIMTYLEATECNIIEKSPYHVTVKLSPQADRQLTNRPYYWGFVDRTGVDPETLSFTFVFEPDKYASIDHHSLHSASLANTANAATHPPQQDSILSRYFGFVPPVNRVGPGRIPREDVTYGSSRLQQIWAAARQEGACVYLFEQTSPLQRDTIFSAAYEPWLGVCFKVEMACDVKREELHFLGMSLVSGQIVTHFPDQLAGIELSPRLPENIHVIPASYALPAAAQELETELLTELALRDYSWAEEAKERQVNELAVLDVYYEDLLTEQDEENQMAIREQYEKRRQEMTWQFEPKVNISAITCGLFHLRSTH</sequence>
<dbReference type="eggNOG" id="ENOG502Z821">
    <property type="taxonomic scope" value="Bacteria"/>
</dbReference>
<dbReference type="RefSeq" id="WP_036645631.1">
    <property type="nucleotide sequence ID" value="NZ_BAVZ01000001.1"/>
</dbReference>
<gene>
    <name evidence="1" type="ORF">JCM16418_485</name>
</gene>
<evidence type="ECO:0000313" key="2">
    <source>
        <dbReference type="Proteomes" id="UP000019364"/>
    </source>
</evidence>
<dbReference type="Pfam" id="PF11079">
    <property type="entry name" value="YqhG"/>
    <property type="match status" value="2"/>
</dbReference>